<dbReference type="AlphaFoldDB" id="A0A915J1Y9"/>
<sequence>MELYPKDNHLHVVVVINLRSILKSNSKKLAAEKAEELNVTTNASKSFKQSPQDLDFLERNSHQYILEIHDAQMFIGNV</sequence>
<protein>
    <submittedName>
        <fullName evidence="2">Uncharacterized protein</fullName>
    </submittedName>
</protein>
<proteinExistence type="predicted"/>
<accession>A0A915J1Y9</accession>
<keyword evidence="1" id="KW-1185">Reference proteome</keyword>
<dbReference type="WBParaSite" id="nRc.2.0.1.t20476-RA">
    <property type="protein sequence ID" value="nRc.2.0.1.t20476-RA"/>
    <property type="gene ID" value="nRc.2.0.1.g20476"/>
</dbReference>
<reference evidence="2" key="1">
    <citation type="submission" date="2022-11" db="UniProtKB">
        <authorList>
            <consortium name="WormBaseParasite"/>
        </authorList>
    </citation>
    <scope>IDENTIFICATION</scope>
</reference>
<name>A0A915J1Y9_ROMCU</name>
<evidence type="ECO:0000313" key="2">
    <source>
        <dbReference type="WBParaSite" id="nRc.2.0.1.t20476-RA"/>
    </source>
</evidence>
<organism evidence="1 2">
    <name type="scientific">Romanomermis culicivorax</name>
    <name type="common">Nematode worm</name>
    <dbReference type="NCBI Taxonomy" id="13658"/>
    <lineage>
        <taxon>Eukaryota</taxon>
        <taxon>Metazoa</taxon>
        <taxon>Ecdysozoa</taxon>
        <taxon>Nematoda</taxon>
        <taxon>Enoplea</taxon>
        <taxon>Dorylaimia</taxon>
        <taxon>Mermithida</taxon>
        <taxon>Mermithoidea</taxon>
        <taxon>Mermithidae</taxon>
        <taxon>Romanomermis</taxon>
    </lineage>
</organism>
<evidence type="ECO:0000313" key="1">
    <source>
        <dbReference type="Proteomes" id="UP000887565"/>
    </source>
</evidence>
<dbReference type="Proteomes" id="UP000887565">
    <property type="component" value="Unplaced"/>
</dbReference>